<dbReference type="Proteomes" id="UP000076722">
    <property type="component" value="Unassembled WGS sequence"/>
</dbReference>
<dbReference type="GO" id="GO:0006696">
    <property type="term" value="P:ergosterol biosynthetic process"/>
    <property type="evidence" value="ECO:0007669"/>
    <property type="project" value="TreeGrafter"/>
</dbReference>
<evidence type="ECO:0000256" key="4">
    <source>
        <dbReference type="ARBA" id="ARBA00022516"/>
    </source>
</evidence>
<keyword evidence="13" id="KW-1207">Sterol metabolism</keyword>
<feature type="transmembrane region" description="Helical" evidence="20">
    <location>
        <begin position="142"/>
        <end position="163"/>
    </location>
</feature>
<gene>
    <name evidence="21" type="ORF">SISNIDRAFT_420341</name>
</gene>
<feature type="transmembrane region" description="Helical" evidence="20">
    <location>
        <begin position="74"/>
        <end position="96"/>
    </location>
</feature>
<evidence type="ECO:0000256" key="8">
    <source>
        <dbReference type="ARBA" id="ARBA00022989"/>
    </source>
</evidence>
<keyword evidence="8 20" id="KW-1133">Transmembrane helix</keyword>
<protein>
    <recommendedName>
        <fullName evidence="17">Delta(14)-sterol reductase ERG24</fullName>
        <ecNumber evidence="3">1.3.1.70</ecNumber>
    </recommendedName>
    <alternativeName>
        <fullName evidence="19">C-14 sterol reductase ERG24</fullName>
    </alternativeName>
    <alternativeName>
        <fullName evidence="18">Sterol C14-reductase ERG24</fullName>
    </alternativeName>
</protein>
<feature type="transmembrane region" description="Helical" evidence="20">
    <location>
        <begin position="297"/>
        <end position="316"/>
    </location>
</feature>
<evidence type="ECO:0000256" key="9">
    <source>
        <dbReference type="ARBA" id="ARBA00023002"/>
    </source>
</evidence>
<dbReference type="EMBL" id="KV419462">
    <property type="protein sequence ID" value="KZS86944.1"/>
    <property type="molecule type" value="Genomic_DNA"/>
</dbReference>
<keyword evidence="6" id="KW-0521">NADP</keyword>
<evidence type="ECO:0000256" key="5">
    <source>
        <dbReference type="ARBA" id="ARBA00022692"/>
    </source>
</evidence>
<evidence type="ECO:0000256" key="2">
    <source>
        <dbReference type="ARBA" id="ARBA00005402"/>
    </source>
</evidence>
<organism evidence="21 22">
    <name type="scientific">Sistotremastrum niveocremeum HHB9708</name>
    <dbReference type="NCBI Taxonomy" id="1314777"/>
    <lineage>
        <taxon>Eukaryota</taxon>
        <taxon>Fungi</taxon>
        <taxon>Dikarya</taxon>
        <taxon>Basidiomycota</taxon>
        <taxon>Agaricomycotina</taxon>
        <taxon>Agaricomycetes</taxon>
        <taxon>Sistotremastrales</taxon>
        <taxon>Sistotremastraceae</taxon>
        <taxon>Sertulicium</taxon>
        <taxon>Sertulicium niveocremeum</taxon>
    </lineage>
</organism>
<evidence type="ECO:0000313" key="21">
    <source>
        <dbReference type="EMBL" id="KZS86944.1"/>
    </source>
</evidence>
<dbReference type="Pfam" id="PF01222">
    <property type="entry name" value="ERG4_ERG24"/>
    <property type="match status" value="1"/>
</dbReference>
<evidence type="ECO:0000256" key="13">
    <source>
        <dbReference type="ARBA" id="ARBA00023166"/>
    </source>
</evidence>
<dbReference type="PANTHER" id="PTHR21257">
    <property type="entry name" value="DELTA(14)-STEROL REDUCTASE"/>
    <property type="match status" value="1"/>
</dbReference>
<evidence type="ECO:0000256" key="7">
    <source>
        <dbReference type="ARBA" id="ARBA00022955"/>
    </source>
</evidence>
<keyword evidence="10" id="KW-0756">Sterol biosynthesis</keyword>
<dbReference type="OrthoDB" id="10262235at2759"/>
<keyword evidence="5 20" id="KW-0812">Transmembrane</keyword>
<feature type="transmembrane region" description="Helical" evidence="20">
    <location>
        <begin position="108"/>
        <end position="130"/>
    </location>
</feature>
<evidence type="ECO:0000256" key="14">
    <source>
        <dbReference type="ARBA" id="ARBA00023221"/>
    </source>
</evidence>
<comment type="catalytic activity">
    <reaction evidence="15">
        <text>4,4-dimethyl-5alpha-cholesta-8,24-dien-3beta-ol + NADP(+) = 4,4-dimethyl-5alpha-cholesta-8,14,24-trien-3beta-ol + NADPH + H(+)</text>
        <dbReference type="Rhea" id="RHEA:18561"/>
        <dbReference type="ChEBI" id="CHEBI:15378"/>
        <dbReference type="ChEBI" id="CHEBI:17813"/>
        <dbReference type="ChEBI" id="CHEBI:18364"/>
        <dbReference type="ChEBI" id="CHEBI:57783"/>
        <dbReference type="ChEBI" id="CHEBI:58349"/>
        <dbReference type="EC" id="1.3.1.70"/>
    </reaction>
    <physiologicalReaction direction="right-to-left" evidence="15">
        <dbReference type="Rhea" id="RHEA:18563"/>
    </physiologicalReaction>
</comment>
<evidence type="ECO:0000256" key="10">
    <source>
        <dbReference type="ARBA" id="ARBA00023011"/>
    </source>
</evidence>
<evidence type="ECO:0000256" key="15">
    <source>
        <dbReference type="ARBA" id="ARBA00052254"/>
    </source>
</evidence>
<evidence type="ECO:0000256" key="17">
    <source>
        <dbReference type="ARBA" id="ARBA00074394"/>
    </source>
</evidence>
<dbReference type="PROSITE" id="PS01018">
    <property type="entry name" value="STEROL_REDUCT_2"/>
    <property type="match status" value="1"/>
</dbReference>
<dbReference type="InterPro" id="IPR018083">
    <property type="entry name" value="Sterol_reductase_CS"/>
</dbReference>
<reference evidence="21 22" key="1">
    <citation type="journal article" date="2016" name="Mol. Biol. Evol.">
        <title>Comparative Genomics of Early-Diverging Mushroom-Forming Fungi Provides Insights into the Origins of Lignocellulose Decay Capabilities.</title>
        <authorList>
            <person name="Nagy L.G."/>
            <person name="Riley R."/>
            <person name="Tritt A."/>
            <person name="Adam C."/>
            <person name="Daum C."/>
            <person name="Floudas D."/>
            <person name="Sun H."/>
            <person name="Yadav J.S."/>
            <person name="Pangilinan J."/>
            <person name="Larsson K.H."/>
            <person name="Matsuura K."/>
            <person name="Barry K."/>
            <person name="Labutti K."/>
            <person name="Kuo R."/>
            <person name="Ohm R.A."/>
            <person name="Bhattacharya S.S."/>
            <person name="Shirouzu T."/>
            <person name="Yoshinaga Y."/>
            <person name="Martin F.M."/>
            <person name="Grigoriev I.V."/>
            <person name="Hibbett D.S."/>
        </authorList>
    </citation>
    <scope>NUCLEOTIDE SEQUENCE [LARGE SCALE GENOMIC DNA]</scope>
    <source>
        <strain evidence="21 22">HHB9708</strain>
    </source>
</reference>
<sequence>MSELNPRTTHYEFMGPPGAFAVTFGVPFLTFGLSLACSEASGGCPNSWWDIPPNLIKAVSSLDWWFSLFDLQAFVLYLAWYAFCVVSWAILPGAWVEGSLMRNGQKKLYKINAFSTLLLVLGITGGTLWSKGPAIFTVIYDRWIGLVTASVIMSFAQAFYVYAMSFQPGKLLALGGNSGNFIYDFYIGRELNPSVGSFDIKCFNELRPGLILWAIINFAMACEQYTRLGAVTDSMILINAFQFFYVADALYNEPSVLTTMDITTDGFGFMLAIGDLAWVPFIYSLQARYLAFHPVELGPVFTSLVLALNVTGYYIFRVANAEKDDFRNGRNPKNLTFMVTARGTKLLTSGWWGRSRHPNYLGDLLMSVAWSLTTGFSTPITYFYPVYFLVLLIHRQLRDDENCYKKYGADWEKYKALVPWRIIPYVY</sequence>
<keyword evidence="12 20" id="KW-0472">Membrane</keyword>
<name>A0A164MQV3_9AGAM</name>
<evidence type="ECO:0000313" key="22">
    <source>
        <dbReference type="Proteomes" id="UP000076722"/>
    </source>
</evidence>
<comment type="similarity">
    <text evidence="2">Belongs to the ERG4/ERG24 family.</text>
</comment>
<dbReference type="EC" id="1.3.1.70" evidence="3"/>
<evidence type="ECO:0000256" key="6">
    <source>
        <dbReference type="ARBA" id="ARBA00022857"/>
    </source>
</evidence>
<keyword evidence="22" id="KW-1185">Reference proteome</keyword>
<feature type="transmembrane region" description="Helical" evidence="20">
    <location>
        <begin position="267"/>
        <end position="285"/>
    </location>
</feature>
<evidence type="ECO:0000256" key="12">
    <source>
        <dbReference type="ARBA" id="ARBA00023136"/>
    </source>
</evidence>
<evidence type="ECO:0000256" key="18">
    <source>
        <dbReference type="ARBA" id="ARBA00077841"/>
    </source>
</evidence>
<evidence type="ECO:0000256" key="11">
    <source>
        <dbReference type="ARBA" id="ARBA00023098"/>
    </source>
</evidence>
<dbReference type="GO" id="GO:0050613">
    <property type="term" value="F:Delta14-sterol reductase activity"/>
    <property type="evidence" value="ECO:0007669"/>
    <property type="project" value="UniProtKB-EC"/>
</dbReference>
<feature type="transmembrane region" description="Helical" evidence="20">
    <location>
        <begin position="228"/>
        <end position="247"/>
    </location>
</feature>
<evidence type="ECO:0000256" key="16">
    <source>
        <dbReference type="ARBA" id="ARBA00060638"/>
    </source>
</evidence>
<dbReference type="Gene3D" id="1.20.120.1630">
    <property type="match status" value="1"/>
</dbReference>
<evidence type="ECO:0000256" key="19">
    <source>
        <dbReference type="ARBA" id="ARBA00083315"/>
    </source>
</evidence>
<keyword evidence="14" id="KW-0753">Steroid metabolism</keyword>
<comment type="pathway">
    <text evidence="16">Steroid biosynthesis; zymosterol biosynthesis; zymosterol from lanosterol: step 2/6.</text>
</comment>
<evidence type="ECO:0000256" key="20">
    <source>
        <dbReference type="SAM" id="Phobius"/>
    </source>
</evidence>
<keyword evidence="11" id="KW-0443">Lipid metabolism</keyword>
<dbReference type="STRING" id="1314777.A0A164MQV3"/>
<comment type="subcellular location">
    <subcellularLocation>
        <location evidence="1">Membrane</location>
        <topology evidence="1">Multi-pass membrane protein</topology>
    </subcellularLocation>
</comment>
<dbReference type="PANTHER" id="PTHR21257:SF52">
    <property type="entry name" value="DELTA(14)-STEROL REDUCTASE TM7SF2"/>
    <property type="match status" value="1"/>
</dbReference>
<feature type="transmembrane region" description="Helical" evidence="20">
    <location>
        <begin position="368"/>
        <end position="392"/>
    </location>
</feature>
<keyword evidence="7" id="KW-0752">Steroid biosynthesis</keyword>
<dbReference type="AlphaFoldDB" id="A0A164MQV3"/>
<proteinExistence type="inferred from homology"/>
<accession>A0A164MQV3</accession>
<dbReference type="GO" id="GO:0005789">
    <property type="term" value="C:endoplasmic reticulum membrane"/>
    <property type="evidence" value="ECO:0007669"/>
    <property type="project" value="TreeGrafter"/>
</dbReference>
<evidence type="ECO:0000256" key="3">
    <source>
        <dbReference type="ARBA" id="ARBA00012413"/>
    </source>
</evidence>
<keyword evidence="4" id="KW-0444">Lipid biosynthesis</keyword>
<keyword evidence="9" id="KW-0560">Oxidoreductase</keyword>
<evidence type="ECO:0000256" key="1">
    <source>
        <dbReference type="ARBA" id="ARBA00004141"/>
    </source>
</evidence>
<dbReference type="FunFam" id="1.20.120.1630:FF:000009">
    <property type="entry name" value="C-14 sterol reductase"/>
    <property type="match status" value="1"/>
</dbReference>
<dbReference type="InterPro" id="IPR001171">
    <property type="entry name" value="ERG24_DHCR-like"/>
</dbReference>